<keyword evidence="2" id="KW-0472">Membrane</keyword>
<dbReference type="InterPro" id="IPR052894">
    <property type="entry name" value="AsmA-related"/>
</dbReference>
<evidence type="ECO:0008006" key="5">
    <source>
        <dbReference type="Google" id="ProtNLM"/>
    </source>
</evidence>
<reference evidence="3 4" key="1">
    <citation type="submission" date="2023-10" db="EMBL/GenBank/DDBJ databases">
        <title>Roseovarius strain S88 nov., isolated from a marine algae.</title>
        <authorList>
            <person name="Lee M.W."/>
            <person name="Lee J.K."/>
            <person name="Kim J.M."/>
            <person name="Choi D.G."/>
            <person name="Baek J.H."/>
            <person name="Bayburt H."/>
            <person name="Jung J.J."/>
            <person name="Han D.M."/>
            <person name="Jeon C.O."/>
        </authorList>
    </citation>
    <scope>NUCLEOTIDE SEQUENCE [LARGE SCALE GENOMIC DNA]</scope>
    <source>
        <strain evidence="3 4">S88</strain>
    </source>
</reference>
<proteinExistence type="predicted"/>
<feature type="region of interest" description="Disordered" evidence="1">
    <location>
        <begin position="1090"/>
        <end position="1137"/>
    </location>
</feature>
<keyword evidence="2" id="KW-0812">Transmembrane</keyword>
<evidence type="ECO:0000256" key="2">
    <source>
        <dbReference type="SAM" id="Phobius"/>
    </source>
</evidence>
<dbReference type="PANTHER" id="PTHR30441">
    <property type="entry name" value="DUF748 DOMAIN-CONTAINING PROTEIN"/>
    <property type="match status" value="1"/>
</dbReference>
<protein>
    <recommendedName>
        <fullName evidence="5">AsmA-like C-terminal region</fullName>
    </recommendedName>
</protein>
<feature type="compositionally biased region" description="Polar residues" evidence="1">
    <location>
        <begin position="1099"/>
        <end position="1124"/>
    </location>
</feature>
<accession>A0ABZ2HNP6</accession>
<feature type="transmembrane region" description="Helical" evidence="2">
    <location>
        <begin position="21"/>
        <end position="42"/>
    </location>
</feature>
<keyword evidence="4" id="KW-1185">Reference proteome</keyword>
<dbReference type="EMBL" id="CP146069">
    <property type="protein sequence ID" value="WWR48291.1"/>
    <property type="molecule type" value="Genomic_DNA"/>
</dbReference>
<keyword evidence="2" id="KW-1133">Transmembrane helix</keyword>
<name>A0ABZ2HNP6_9RHOB</name>
<gene>
    <name evidence="3" type="ORF">RZ517_09025</name>
</gene>
<evidence type="ECO:0000256" key="1">
    <source>
        <dbReference type="SAM" id="MobiDB-lite"/>
    </source>
</evidence>
<sequence length="1137" mass="122204">MTETAETKPRRGWVKKTGMRLGIGLLLTAGALAILFSAMIGMRLSAPDWVRDRLTTEINDQLEGVSLHFGDVAVVLNENLVPRLWLRDVMLRDDTGLPIANLSDIQSQVALKPLMRGEVQPSYIKLSGARLSLRREDTGAVGLSVGQAETQVEEASSLRELIGEMEAMLLRPGFADLTLIDVENVSVRYDDLRAGRSWSVDGGRLSLTRDNTDLRLRGDFVLLGGRDYATTLEMNYASRIGDTAAELGLSFQDMHARDIAGQSPALAWLSALDAPISGALRVAVEEDGALGPLNATLQIGAGVVKPNEATKPIAFDGVRSYFTYDPEDQEIIFSELSVDSKWLKTSAEGRANLIGVEQGLPREIVLQVGLDTIEANPADIYPEPITLGPARMDMRLRLDPFVATLGELSLSDKDVAVVMSGEARAGEDGWSVALDGNVDEIGDVQLLELWPETLLANARTWIAANVRKATIQNVQLALRSLPEHKPDVFLGFDFKGLDTQYVKRVPIIKDAAGHATLYGNQFVLSAQSGYISPAQGGRIDISGTSFEIPDVDMKRTPAQVHLRTQSTITGALSLLDEEPFRFMQKAGRPVTLADGRVDLSGLLKFRMVPQLTTKDVTFDVSGTLRDVRSEVLVPDRVLSANALDLNVTHEVLKIDGPGLIGQVPFEASFEALLEEEHNGKAQVRGTVELSERFTDEFRISLPPGSVSGVGQAQVELDFEKNTPGDFRLSSDLAGIGLSLPQISWGLSQGGTGQFSLDGRLGEPPVIDQIILNAAGLEARGNVSLLPSGQLNRASFTRVRAGNWIDAPVELVGRGGNALPLVRVLGGEIDLRETSVNAQAGEGGAARRRGQTGPVSLVLDRLIVSDSISLTSFRSELNMSNGPDGKFTARVNGQAPLEGRVIPQNGRSAFRIQSENAAAVFASAGLIKQARNGVLDLTLIPGRASGTYEGRLQVTDGMRVKDAPAMAALLNAVSVVGILEQMAGEGIHFQEIDARFQLSPDRITLYSGSAVGASMGISMDGYYYPENGRMDMQGVLSPVYLVNAVGGLFTRRGEGLIGFNYTIRGSASNPQVGVNPLSVFTPAMFRDLFRRSPPARPNLGASQTTPDVAQSDGTAPAQPQDNSAQPAKRPQVEENGGR</sequence>
<organism evidence="3 4">
    <name type="scientific">Roseovarius phycicola</name>
    <dbReference type="NCBI Taxonomy" id="3080976"/>
    <lineage>
        <taxon>Bacteria</taxon>
        <taxon>Pseudomonadati</taxon>
        <taxon>Pseudomonadota</taxon>
        <taxon>Alphaproteobacteria</taxon>
        <taxon>Rhodobacterales</taxon>
        <taxon>Roseobacteraceae</taxon>
        <taxon>Roseovarius</taxon>
    </lineage>
</organism>
<dbReference type="Proteomes" id="UP001364156">
    <property type="component" value="Chromosome"/>
</dbReference>
<dbReference type="PANTHER" id="PTHR30441:SF4">
    <property type="entry name" value="PROTEIN ASMA"/>
    <property type="match status" value="1"/>
</dbReference>
<evidence type="ECO:0000313" key="4">
    <source>
        <dbReference type="Proteomes" id="UP001364156"/>
    </source>
</evidence>
<dbReference type="RefSeq" id="WP_338551099.1">
    <property type="nucleotide sequence ID" value="NZ_CP146069.1"/>
</dbReference>
<evidence type="ECO:0000313" key="3">
    <source>
        <dbReference type="EMBL" id="WWR48291.1"/>
    </source>
</evidence>